<dbReference type="SUPFAM" id="SSF69786">
    <property type="entry name" value="YggU-like"/>
    <property type="match status" value="1"/>
</dbReference>
<comment type="similarity">
    <text evidence="1 2">Belongs to the UPF0235 family.</text>
</comment>
<dbReference type="Pfam" id="PF02594">
    <property type="entry name" value="DUF167"/>
    <property type="match status" value="1"/>
</dbReference>
<evidence type="ECO:0000256" key="2">
    <source>
        <dbReference type="HAMAP-Rule" id="MF_00634"/>
    </source>
</evidence>
<evidence type="ECO:0000256" key="1">
    <source>
        <dbReference type="ARBA" id="ARBA00010364"/>
    </source>
</evidence>
<dbReference type="EMBL" id="JBHSUS010000001">
    <property type="protein sequence ID" value="MFC6438993.1"/>
    <property type="molecule type" value="Genomic_DNA"/>
</dbReference>
<proteinExistence type="inferred from homology"/>
<gene>
    <name evidence="3" type="ORF">ACFP85_02350</name>
</gene>
<keyword evidence="4" id="KW-1185">Reference proteome</keyword>
<dbReference type="RefSeq" id="WP_131259099.1">
    <property type="nucleotide sequence ID" value="NZ_JBHSUS010000001.1"/>
</dbReference>
<evidence type="ECO:0000313" key="3">
    <source>
        <dbReference type="EMBL" id="MFC6438993.1"/>
    </source>
</evidence>
<sequence length="95" mass="10369">MKAVSIEQDACILRLHIQPKASRDQVVGLHGDALKIAICAPPVDGKANAYLIKFLAKEFAVSKAAVSVESGQSSRQKRIRINAPLTLPDWVKDYV</sequence>
<dbReference type="SMART" id="SM01152">
    <property type="entry name" value="DUF167"/>
    <property type="match status" value="1"/>
</dbReference>
<dbReference type="PANTHER" id="PTHR13420">
    <property type="entry name" value="UPF0235 PROTEIN C15ORF40"/>
    <property type="match status" value="1"/>
</dbReference>
<protein>
    <recommendedName>
        <fullName evidence="2">UPF0235 protein ACFP85_02350</fullName>
    </recommendedName>
</protein>
<dbReference type="PANTHER" id="PTHR13420:SF7">
    <property type="entry name" value="UPF0235 PROTEIN C15ORF40"/>
    <property type="match status" value="1"/>
</dbReference>
<comment type="caution">
    <text evidence="3">The sequence shown here is derived from an EMBL/GenBank/DDBJ whole genome shotgun (WGS) entry which is preliminary data.</text>
</comment>
<reference evidence="4" key="1">
    <citation type="journal article" date="2019" name="Int. J. Syst. Evol. Microbiol.">
        <title>The Global Catalogue of Microorganisms (GCM) 10K type strain sequencing project: providing services to taxonomists for standard genome sequencing and annotation.</title>
        <authorList>
            <consortium name="The Broad Institute Genomics Platform"/>
            <consortium name="The Broad Institute Genome Sequencing Center for Infectious Disease"/>
            <person name="Wu L."/>
            <person name="Ma J."/>
        </authorList>
    </citation>
    <scope>NUCLEOTIDE SEQUENCE [LARGE SCALE GENOMIC DNA]</scope>
    <source>
        <strain evidence="4">CGMCC 1.16031</strain>
    </source>
</reference>
<accession>A0ABW1XI88</accession>
<evidence type="ECO:0000313" key="4">
    <source>
        <dbReference type="Proteomes" id="UP001596364"/>
    </source>
</evidence>
<organism evidence="3 4">
    <name type="scientific">Pseudobowmanella zhangzhouensis</name>
    <dbReference type="NCBI Taxonomy" id="1537679"/>
    <lineage>
        <taxon>Bacteria</taxon>
        <taxon>Pseudomonadati</taxon>
        <taxon>Pseudomonadota</taxon>
        <taxon>Gammaproteobacteria</taxon>
        <taxon>Alteromonadales</taxon>
        <taxon>Alteromonadaceae</taxon>
    </lineage>
</organism>
<dbReference type="NCBIfam" id="TIGR00251">
    <property type="entry name" value="DUF167 family protein"/>
    <property type="match status" value="1"/>
</dbReference>
<name>A0ABW1XI88_9ALTE</name>
<dbReference type="HAMAP" id="MF_00634">
    <property type="entry name" value="UPF0235"/>
    <property type="match status" value="1"/>
</dbReference>
<dbReference type="InterPro" id="IPR036591">
    <property type="entry name" value="YggU-like_sf"/>
</dbReference>
<dbReference type="InterPro" id="IPR003746">
    <property type="entry name" value="DUF167"/>
</dbReference>
<dbReference type="Proteomes" id="UP001596364">
    <property type="component" value="Unassembled WGS sequence"/>
</dbReference>
<dbReference type="Gene3D" id="3.30.1200.10">
    <property type="entry name" value="YggU-like"/>
    <property type="match status" value="1"/>
</dbReference>